<dbReference type="PROSITE" id="PS51257">
    <property type="entry name" value="PROKAR_LIPOPROTEIN"/>
    <property type="match status" value="1"/>
</dbReference>
<reference evidence="2 3" key="1">
    <citation type="submission" date="2016-02" db="EMBL/GenBank/DDBJ databases">
        <title>Genome analysis of coral dinoflagellate symbionts highlights evolutionary adaptations to a symbiotic lifestyle.</title>
        <authorList>
            <person name="Aranda M."/>
            <person name="Li Y."/>
            <person name="Liew Y.J."/>
            <person name="Baumgarten S."/>
            <person name="Simakov O."/>
            <person name="Wilson M."/>
            <person name="Piel J."/>
            <person name="Ashoor H."/>
            <person name="Bougouffa S."/>
            <person name="Bajic V.B."/>
            <person name="Ryu T."/>
            <person name="Ravasi T."/>
            <person name="Bayer T."/>
            <person name="Micklem G."/>
            <person name="Kim H."/>
            <person name="Bhak J."/>
            <person name="Lajeunesse T.C."/>
            <person name="Voolstra C.R."/>
        </authorList>
    </citation>
    <scope>NUCLEOTIDE SEQUENCE [LARGE SCALE GENOMIC DNA]</scope>
    <source>
        <strain evidence="2 3">CCMP2467</strain>
    </source>
</reference>
<protein>
    <submittedName>
        <fullName evidence="2">Uncharacterized protein</fullName>
    </submittedName>
</protein>
<evidence type="ECO:0000256" key="1">
    <source>
        <dbReference type="SAM" id="SignalP"/>
    </source>
</evidence>
<organism evidence="2 3">
    <name type="scientific">Symbiodinium microadriaticum</name>
    <name type="common">Dinoflagellate</name>
    <name type="synonym">Zooxanthella microadriatica</name>
    <dbReference type="NCBI Taxonomy" id="2951"/>
    <lineage>
        <taxon>Eukaryota</taxon>
        <taxon>Sar</taxon>
        <taxon>Alveolata</taxon>
        <taxon>Dinophyceae</taxon>
        <taxon>Suessiales</taxon>
        <taxon>Symbiodiniaceae</taxon>
        <taxon>Symbiodinium</taxon>
    </lineage>
</organism>
<name>A0A1Q9D3B1_SYMMI</name>
<feature type="chain" id="PRO_5013022906" evidence="1">
    <location>
        <begin position="28"/>
        <end position="225"/>
    </location>
</feature>
<comment type="caution">
    <text evidence="2">The sequence shown here is derived from an EMBL/GenBank/DDBJ whole genome shotgun (WGS) entry which is preliminary data.</text>
</comment>
<dbReference type="AlphaFoldDB" id="A0A1Q9D3B1"/>
<dbReference type="EMBL" id="LSRX01000751">
    <property type="protein sequence ID" value="OLP89625.1"/>
    <property type="molecule type" value="Genomic_DNA"/>
</dbReference>
<proteinExistence type="predicted"/>
<keyword evidence="3" id="KW-1185">Reference proteome</keyword>
<keyword evidence="1" id="KW-0732">Signal</keyword>
<sequence>MRCPRLPPLTSSLAACCMLACISDSLCWLPHPEGPSAREVPKAEGPELQRLEPVLRDLGAPPERGLPSWQVRANYHETVGSLEDELANMTPTCDLAKLAVQGRKAARVRARLQGSSAMHFFLQLRDLMTYGSWSPFTLEKLMAQKRAKLQKAESVTDEALCSSIVGSATRTSEAWNTRAEVLERQGSSYVQETFMLYLLPSLLVTTLAFVFEVRPWRQNGKQAKE</sequence>
<feature type="signal peptide" evidence="1">
    <location>
        <begin position="1"/>
        <end position="27"/>
    </location>
</feature>
<dbReference type="Proteomes" id="UP000186817">
    <property type="component" value="Unassembled WGS sequence"/>
</dbReference>
<evidence type="ECO:0000313" key="3">
    <source>
        <dbReference type="Proteomes" id="UP000186817"/>
    </source>
</evidence>
<dbReference type="OrthoDB" id="438728at2759"/>
<evidence type="ECO:0000313" key="2">
    <source>
        <dbReference type="EMBL" id="OLP89625.1"/>
    </source>
</evidence>
<accession>A0A1Q9D3B1</accession>
<gene>
    <name evidence="2" type="ORF">AK812_SmicGene28883</name>
</gene>